<feature type="domain" description="FGFR1 oncogene partner (FOP) N-terminal dimerisation" evidence="4">
    <location>
        <begin position="50"/>
        <end position="128"/>
    </location>
</feature>
<dbReference type="Gene3D" id="1.20.960.40">
    <property type="match status" value="1"/>
</dbReference>
<evidence type="ECO:0000256" key="3">
    <source>
        <dbReference type="SAM" id="MobiDB-lite"/>
    </source>
</evidence>
<keyword evidence="6" id="KW-1185">Reference proteome</keyword>
<keyword evidence="2" id="KW-0206">Cytoskeleton</keyword>
<keyword evidence="1" id="KW-0963">Cytoplasm</keyword>
<gene>
    <name evidence="5" type="ORF">QE152_g7272</name>
</gene>
<protein>
    <submittedName>
        <fullName evidence="5">FOP N terminal dimerization domain</fullName>
    </submittedName>
</protein>
<evidence type="ECO:0000256" key="2">
    <source>
        <dbReference type="ARBA" id="ARBA00023212"/>
    </source>
</evidence>
<feature type="compositionally biased region" description="Low complexity" evidence="3">
    <location>
        <begin position="406"/>
        <end position="418"/>
    </location>
</feature>
<dbReference type="Proteomes" id="UP001458880">
    <property type="component" value="Unassembled WGS sequence"/>
</dbReference>
<dbReference type="Pfam" id="PF09398">
    <property type="entry name" value="FOP_dimer"/>
    <property type="match status" value="1"/>
</dbReference>
<sequence length="442" mass="49822">MSMEEDTELRDLISQTLEANGCFSKIRAQLRASIYLALDEDDAFQKKEFLANKKLSSSLETKEGKLMFCIVREFLEQFDLEFTISVFDPESQMGSSYEYLGRQKLIQGLNIPELKQGSTEPLLLQLIRLCKLNSKSESTENMEDSVSSLNCKNDLISQTSYNENNDIIIAAENSDMSDKSAFSDPDLLNETFCIARESVVKTNIESSLIYKADKVGDISKNTKLQLGQVSPEDLLFNMDKHVKIENVFKNDHIKNKSALDQCGVEAEFSPPIVKDLKHAKVESSFDKLKLSSPKNEKMKTKNNLSSSPDTSTIQIPKSRANDMLLPSLYTKEFKDKGNVKDVDKLFDLEPMDNYEEDFISESEMEIAMHKRDNSNMDLNQGKEGIVERDHLSDNSTKLSSLSNDCNPSNKNKLSLESNSSISSVTSEDFEINSNIDDLLNSC</sequence>
<evidence type="ECO:0000313" key="5">
    <source>
        <dbReference type="EMBL" id="KAK9744980.1"/>
    </source>
</evidence>
<feature type="compositionally biased region" description="Polar residues" evidence="3">
    <location>
        <begin position="301"/>
        <end position="314"/>
    </location>
</feature>
<evidence type="ECO:0000256" key="1">
    <source>
        <dbReference type="ARBA" id="ARBA00022490"/>
    </source>
</evidence>
<dbReference type="EMBL" id="JASPKY010000053">
    <property type="protein sequence ID" value="KAK9744980.1"/>
    <property type="molecule type" value="Genomic_DNA"/>
</dbReference>
<dbReference type="GO" id="GO:0005813">
    <property type="term" value="C:centrosome"/>
    <property type="evidence" value="ECO:0007669"/>
    <property type="project" value="TreeGrafter"/>
</dbReference>
<feature type="region of interest" description="Disordered" evidence="3">
    <location>
        <begin position="393"/>
        <end position="418"/>
    </location>
</feature>
<evidence type="ECO:0000259" key="4">
    <source>
        <dbReference type="Pfam" id="PF09398"/>
    </source>
</evidence>
<comment type="caution">
    <text evidence="5">The sequence shown here is derived from an EMBL/GenBank/DDBJ whole genome shotgun (WGS) entry which is preliminary data.</text>
</comment>
<dbReference type="InterPro" id="IPR018993">
    <property type="entry name" value="FOP_dimerisation-dom_N"/>
</dbReference>
<name>A0AAW1MBE2_POPJA</name>
<feature type="region of interest" description="Disordered" evidence="3">
    <location>
        <begin position="292"/>
        <end position="314"/>
    </location>
</feature>
<evidence type="ECO:0000313" key="6">
    <source>
        <dbReference type="Proteomes" id="UP001458880"/>
    </source>
</evidence>
<feature type="compositionally biased region" description="Polar residues" evidence="3">
    <location>
        <begin position="393"/>
        <end position="405"/>
    </location>
</feature>
<proteinExistence type="predicted"/>
<organism evidence="5 6">
    <name type="scientific">Popillia japonica</name>
    <name type="common">Japanese beetle</name>
    <dbReference type="NCBI Taxonomy" id="7064"/>
    <lineage>
        <taxon>Eukaryota</taxon>
        <taxon>Metazoa</taxon>
        <taxon>Ecdysozoa</taxon>
        <taxon>Arthropoda</taxon>
        <taxon>Hexapoda</taxon>
        <taxon>Insecta</taxon>
        <taxon>Pterygota</taxon>
        <taxon>Neoptera</taxon>
        <taxon>Endopterygota</taxon>
        <taxon>Coleoptera</taxon>
        <taxon>Polyphaga</taxon>
        <taxon>Scarabaeiformia</taxon>
        <taxon>Scarabaeidae</taxon>
        <taxon>Rutelinae</taxon>
        <taxon>Popillia</taxon>
    </lineage>
</organism>
<dbReference type="PANTHER" id="PTHR15431:SF9">
    <property type="entry name" value="CENTROSOMAL PROTEIN 43"/>
    <property type="match status" value="1"/>
</dbReference>
<dbReference type="AlphaFoldDB" id="A0AAW1MBE2"/>
<reference evidence="5 6" key="1">
    <citation type="journal article" date="2024" name="BMC Genomics">
        <title>De novo assembly and annotation of Popillia japonica's genome with initial clues to its potential as an invasive pest.</title>
        <authorList>
            <person name="Cucini C."/>
            <person name="Boschi S."/>
            <person name="Funari R."/>
            <person name="Cardaioli E."/>
            <person name="Iannotti N."/>
            <person name="Marturano G."/>
            <person name="Paoli F."/>
            <person name="Bruttini M."/>
            <person name="Carapelli A."/>
            <person name="Frati F."/>
            <person name="Nardi F."/>
        </authorList>
    </citation>
    <scope>NUCLEOTIDE SEQUENCE [LARGE SCALE GENOMIC DNA]</scope>
    <source>
        <strain evidence="5">DMR45628</strain>
    </source>
</reference>
<dbReference type="PANTHER" id="PTHR15431">
    <property type="entry name" value="FGFR1 ONCOGENE PARTNER/LISH DOMAIN-CONTAINING PROTEIN"/>
    <property type="match status" value="1"/>
</dbReference>
<accession>A0AAW1MBE2</accession>
<dbReference type="GO" id="GO:0034453">
    <property type="term" value="P:microtubule anchoring"/>
    <property type="evidence" value="ECO:0007669"/>
    <property type="project" value="InterPro"/>
</dbReference>